<reference evidence="1" key="1">
    <citation type="journal article" date="2015" name="Nature">
        <title>Complex archaea that bridge the gap between prokaryotes and eukaryotes.</title>
        <authorList>
            <person name="Spang A."/>
            <person name="Saw J.H."/>
            <person name="Jorgensen S.L."/>
            <person name="Zaremba-Niedzwiedzka K."/>
            <person name="Martijn J."/>
            <person name="Lind A.E."/>
            <person name="van Eijk R."/>
            <person name="Schleper C."/>
            <person name="Guy L."/>
            <person name="Ettema T.J."/>
        </authorList>
    </citation>
    <scope>NUCLEOTIDE SEQUENCE</scope>
</reference>
<proteinExistence type="predicted"/>
<feature type="non-terminal residue" evidence="1">
    <location>
        <position position="1"/>
    </location>
</feature>
<sequence>ELLNHYHRPWWWIENNPAGGGRQVIKKAVELGYKKLGHKGDVRWSQLDKTEELNKIGFNTNERSRADLFGALIPAINDVQLRVYNEKGLKHFYNMIRNANKNGKIEAISSTHDDYVIMAGICYLKKRDARQEMIKPIETLTFDKPDVPPVIQKLIDRRQYA</sequence>
<name>A0A0F9FXS6_9ZZZZ</name>
<protein>
    <recommendedName>
        <fullName evidence="2">Terminase large subunit gp17-like C-terminal domain-containing protein</fullName>
    </recommendedName>
</protein>
<gene>
    <name evidence="1" type="ORF">LCGC14_1897670</name>
</gene>
<dbReference type="EMBL" id="LAZR01019811">
    <property type="protein sequence ID" value="KKL91138.1"/>
    <property type="molecule type" value="Genomic_DNA"/>
</dbReference>
<organism evidence="1">
    <name type="scientific">marine sediment metagenome</name>
    <dbReference type="NCBI Taxonomy" id="412755"/>
    <lineage>
        <taxon>unclassified sequences</taxon>
        <taxon>metagenomes</taxon>
        <taxon>ecological metagenomes</taxon>
    </lineage>
</organism>
<dbReference type="AlphaFoldDB" id="A0A0F9FXS6"/>
<evidence type="ECO:0008006" key="2">
    <source>
        <dbReference type="Google" id="ProtNLM"/>
    </source>
</evidence>
<accession>A0A0F9FXS6</accession>
<dbReference type="Gene3D" id="3.30.420.240">
    <property type="match status" value="1"/>
</dbReference>
<comment type="caution">
    <text evidence="1">The sequence shown here is derived from an EMBL/GenBank/DDBJ whole genome shotgun (WGS) entry which is preliminary data.</text>
</comment>
<evidence type="ECO:0000313" key="1">
    <source>
        <dbReference type="EMBL" id="KKL91138.1"/>
    </source>
</evidence>